<dbReference type="Pfam" id="PF13432">
    <property type="entry name" value="TPR_16"/>
    <property type="match status" value="1"/>
</dbReference>
<reference evidence="4" key="1">
    <citation type="submission" date="2019-04" db="EMBL/GenBank/DDBJ databases">
        <authorList>
            <consortium name="Science for Life Laboratories"/>
        </authorList>
    </citation>
    <scope>NUCLEOTIDE SEQUENCE</scope>
    <source>
        <strain evidence="4">MBLW1</strain>
    </source>
</reference>
<dbReference type="Proteomes" id="UP000464378">
    <property type="component" value="Chromosome"/>
</dbReference>
<accession>A0A6C2YW38</accession>
<organism evidence="4">
    <name type="scientific">Tuwongella immobilis</name>
    <dbReference type="NCBI Taxonomy" id="692036"/>
    <lineage>
        <taxon>Bacteria</taxon>
        <taxon>Pseudomonadati</taxon>
        <taxon>Planctomycetota</taxon>
        <taxon>Planctomycetia</taxon>
        <taxon>Gemmatales</taxon>
        <taxon>Gemmataceae</taxon>
        <taxon>Tuwongella</taxon>
    </lineage>
</organism>
<dbReference type="EMBL" id="LR586016">
    <property type="protein sequence ID" value="VIP05105.1"/>
    <property type="molecule type" value="Genomic_DNA"/>
</dbReference>
<dbReference type="InterPro" id="IPR011990">
    <property type="entry name" value="TPR-like_helical_dom_sf"/>
</dbReference>
<dbReference type="PANTHER" id="PTHR44858">
    <property type="entry name" value="TETRATRICOPEPTIDE REPEAT PROTEIN 6"/>
    <property type="match status" value="1"/>
</dbReference>
<evidence type="ECO:0000313" key="5">
    <source>
        <dbReference type="Proteomes" id="UP000464378"/>
    </source>
</evidence>
<keyword evidence="1" id="KW-0677">Repeat</keyword>
<protein>
    <submittedName>
        <fullName evidence="4">Uncharacterized protein</fullName>
    </submittedName>
</protein>
<dbReference type="Gene3D" id="1.25.40.10">
    <property type="entry name" value="Tetratricopeptide repeat domain"/>
    <property type="match status" value="1"/>
</dbReference>
<evidence type="ECO:0000256" key="3">
    <source>
        <dbReference type="PROSITE-ProRule" id="PRU00339"/>
    </source>
</evidence>
<dbReference type="EMBL" id="LR593887">
    <property type="protein sequence ID" value="VTS07566.1"/>
    <property type="molecule type" value="Genomic_DNA"/>
</dbReference>
<dbReference type="PANTHER" id="PTHR44858:SF1">
    <property type="entry name" value="UDP-N-ACETYLGLUCOSAMINE--PEPTIDE N-ACETYLGLUCOSAMINYLTRANSFERASE SPINDLY-RELATED"/>
    <property type="match status" value="1"/>
</dbReference>
<evidence type="ECO:0000256" key="2">
    <source>
        <dbReference type="ARBA" id="ARBA00022803"/>
    </source>
</evidence>
<evidence type="ECO:0000313" key="4">
    <source>
        <dbReference type="EMBL" id="VIP05105.1"/>
    </source>
</evidence>
<keyword evidence="5" id="KW-1185">Reference proteome</keyword>
<dbReference type="InParanoid" id="A0A6C2YW38"/>
<evidence type="ECO:0000256" key="1">
    <source>
        <dbReference type="ARBA" id="ARBA00022737"/>
    </source>
</evidence>
<dbReference type="RefSeq" id="WP_162660111.1">
    <property type="nucleotide sequence ID" value="NZ_LR593887.1"/>
</dbReference>
<dbReference type="AlphaFoldDB" id="A0A6C2YW38"/>
<gene>
    <name evidence="4" type="ORF">GMBLW1_40880</name>
</gene>
<feature type="repeat" description="TPR" evidence="3">
    <location>
        <begin position="38"/>
        <end position="71"/>
    </location>
</feature>
<dbReference type="KEGG" id="tim:GMBLW1_40880"/>
<dbReference type="InterPro" id="IPR019734">
    <property type="entry name" value="TPR_rpt"/>
</dbReference>
<proteinExistence type="predicted"/>
<keyword evidence="2 3" id="KW-0802">TPR repeat</keyword>
<dbReference type="SMART" id="SM00028">
    <property type="entry name" value="TPR"/>
    <property type="match status" value="2"/>
</dbReference>
<sequence length="192" mass="21026">MADAVRLIHKAIDRSDDGDYAGAVKLLTRAAEADPANPQAYYERAMALANLDRDREAVADFERALALDPVFPGAREWLARTLRGLGEHRRAAEEWLRHLRAEPDGPQGMGVCPQTWADCAADFAEAGDPARAVGLLEEYLARHASRVTAYACYETAPLRLLARLLEQAGDAARASELRERARASPHRVPANG</sequence>
<dbReference type="PROSITE" id="PS50005">
    <property type="entry name" value="TPR"/>
    <property type="match status" value="1"/>
</dbReference>
<name>A0A6C2YW38_9BACT</name>
<dbReference type="InterPro" id="IPR050498">
    <property type="entry name" value="Ycf3"/>
</dbReference>
<dbReference type="SUPFAM" id="SSF48452">
    <property type="entry name" value="TPR-like"/>
    <property type="match status" value="1"/>
</dbReference>